<dbReference type="EMBL" id="BARV01011463">
    <property type="protein sequence ID" value="GAI08288.1"/>
    <property type="molecule type" value="Genomic_DNA"/>
</dbReference>
<gene>
    <name evidence="1" type="ORF">S06H3_21733</name>
</gene>
<sequence length="48" mass="5364">MYRAVNNISSRIAQSEIAGLIDMNTGEAAEKSVSCLMDYDTWECQYGK</sequence>
<dbReference type="AlphaFoldDB" id="X1KNM5"/>
<organism evidence="1">
    <name type="scientific">marine sediment metagenome</name>
    <dbReference type="NCBI Taxonomy" id="412755"/>
    <lineage>
        <taxon>unclassified sequences</taxon>
        <taxon>metagenomes</taxon>
        <taxon>ecological metagenomes</taxon>
    </lineage>
</organism>
<evidence type="ECO:0000313" key="1">
    <source>
        <dbReference type="EMBL" id="GAI08288.1"/>
    </source>
</evidence>
<protein>
    <submittedName>
        <fullName evidence="1">Uncharacterized protein</fullName>
    </submittedName>
</protein>
<accession>X1KNM5</accession>
<comment type="caution">
    <text evidence="1">The sequence shown here is derived from an EMBL/GenBank/DDBJ whole genome shotgun (WGS) entry which is preliminary data.</text>
</comment>
<reference evidence="1" key="1">
    <citation type="journal article" date="2014" name="Front. Microbiol.">
        <title>High frequency of phylogenetically diverse reductive dehalogenase-homologous genes in deep subseafloor sedimentary metagenomes.</title>
        <authorList>
            <person name="Kawai M."/>
            <person name="Futagami T."/>
            <person name="Toyoda A."/>
            <person name="Takaki Y."/>
            <person name="Nishi S."/>
            <person name="Hori S."/>
            <person name="Arai W."/>
            <person name="Tsubouchi T."/>
            <person name="Morono Y."/>
            <person name="Uchiyama I."/>
            <person name="Ito T."/>
            <person name="Fujiyama A."/>
            <person name="Inagaki F."/>
            <person name="Takami H."/>
        </authorList>
    </citation>
    <scope>NUCLEOTIDE SEQUENCE</scope>
    <source>
        <strain evidence="1">Expedition CK06-06</strain>
    </source>
</reference>
<name>X1KNM5_9ZZZZ</name>
<proteinExistence type="predicted"/>